<dbReference type="PRINTS" id="PR01415">
    <property type="entry name" value="ANKYRIN"/>
</dbReference>
<dbReference type="CDD" id="cd20905">
    <property type="entry name" value="EHMT_ZBD"/>
    <property type="match status" value="1"/>
</dbReference>
<dbReference type="Pfam" id="PF13857">
    <property type="entry name" value="Ank_5"/>
    <property type="match status" value="1"/>
</dbReference>
<evidence type="ECO:0008006" key="11">
    <source>
        <dbReference type="Google" id="ProtNLM"/>
    </source>
</evidence>
<evidence type="ECO:0000259" key="7">
    <source>
        <dbReference type="PROSITE" id="PS50280"/>
    </source>
</evidence>
<evidence type="ECO:0000256" key="3">
    <source>
        <dbReference type="ARBA" id="ARBA00022603"/>
    </source>
</evidence>
<evidence type="ECO:0000259" key="8">
    <source>
        <dbReference type="PROSITE" id="PS50867"/>
    </source>
</evidence>
<feature type="compositionally biased region" description="Acidic residues" evidence="6">
    <location>
        <begin position="264"/>
        <end position="277"/>
    </location>
</feature>
<comment type="subcellular location">
    <subcellularLocation>
        <location evidence="1">Chromosome</location>
    </subcellularLocation>
</comment>
<dbReference type="GeneID" id="101743644"/>
<dbReference type="Proteomes" id="UP000005204">
    <property type="component" value="Unassembled WGS sequence"/>
</dbReference>
<keyword evidence="3" id="KW-0489">Methyltransferase</keyword>
<dbReference type="Gene3D" id="2.170.270.10">
    <property type="entry name" value="SET domain"/>
    <property type="match status" value="1"/>
</dbReference>
<dbReference type="Pfam" id="PF05033">
    <property type="entry name" value="Pre-SET"/>
    <property type="match status" value="1"/>
</dbReference>
<keyword evidence="4" id="KW-0949">S-adenosyl-L-methionine</keyword>
<dbReference type="Pfam" id="PF21533">
    <property type="entry name" value="EHMT1-2_CRR"/>
    <property type="match status" value="1"/>
</dbReference>
<dbReference type="CTD" id="30971"/>
<dbReference type="KEGG" id="bmor:101743644"/>
<dbReference type="AlphaFoldDB" id="A0A8R2M2W2"/>
<evidence type="ECO:0000313" key="10">
    <source>
        <dbReference type="Proteomes" id="UP000005204"/>
    </source>
</evidence>
<dbReference type="GO" id="GO:0008270">
    <property type="term" value="F:zinc ion binding"/>
    <property type="evidence" value="ECO:0007669"/>
    <property type="project" value="InterPro"/>
</dbReference>
<dbReference type="PROSITE" id="PS50088">
    <property type="entry name" value="ANK_REPEAT"/>
    <property type="match status" value="3"/>
</dbReference>
<feature type="compositionally biased region" description="Basic and acidic residues" evidence="6">
    <location>
        <begin position="153"/>
        <end position="190"/>
    </location>
</feature>
<dbReference type="InterPro" id="IPR036770">
    <property type="entry name" value="Ankyrin_rpt-contain_sf"/>
</dbReference>
<dbReference type="GO" id="GO:0002039">
    <property type="term" value="F:p53 binding"/>
    <property type="evidence" value="ECO:0007669"/>
    <property type="project" value="InterPro"/>
</dbReference>
<reference evidence="10" key="1">
    <citation type="journal article" date="2008" name="Insect Biochem. Mol. Biol.">
        <title>The genome of a lepidopteran model insect, the silkworm Bombyx mori.</title>
        <authorList>
            <consortium name="International Silkworm Genome Consortium"/>
        </authorList>
    </citation>
    <scope>NUCLEOTIDE SEQUENCE [LARGE SCALE GENOMIC DNA]</scope>
    <source>
        <strain evidence="10">p50T</strain>
    </source>
</reference>
<evidence type="ECO:0000313" key="9">
    <source>
        <dbReference type="EnsemblMetazoa" id="XP_037872045.1"/>
    </source>
</evidence>
<name>A0A8R2M2W2_BOMMO</name>
<dbReference type="InterPro" id="IPR001214">
    <property type="entry name" value="SET_dom"/>
</dbReference>
<dbReference type="EnsemblMetazoa" id="XM_038016117.1">
    <property type="protein sequence ID" value="XP_037872045.1"/>
    <property type="gene ID" value="LOC101743644"/>
</dbReference>
<dbReference type="Pfam" id="PF12796">
    <property type="entry name" value="Ank_2"/>
    <property type="match status" value="1"/>
</dbReference>
<dbReference type="SMART" id="SM00468">
    <property type="entry name" value="PreSET"/>
    <property type="match status" value="1"/>
</dbReference>
<dbReference type="PROSITE" id="PS50297">
    <property type="entry name" value="ANK_REP_REGION"/>
    <property type="match status" value="3"/>
</dbReference>
<feature type="compositionally biased region" description="Acidic residues" evidence="6">
    <location>
        <begin position="239"/>
        <end position="256"/>
    </location>
</feature>
<dbReference type="SUPFAM" id="SSF48403">
    <property type="entry name" value="Ankyrin repeat"/>
    <property type="match status" value="1"/>
</dbReference>
<dbReference type="GO" id="GO:0032259">
    <property type="term" value="P:methylation"/>
    <property type="evidence" value="ECO:0007669"/>
    <property type="project" value="UniProtKB-KW"/>
</dbReference>
<evidence type="ECO:0000256" key="6">
    <source>
        <dbReference type="SAM" id="MobiDB-lite"/>
    </source>
</evidence>
<keyword evidence="5" id="KW-0040">ANK repeat</keyword>
<accession>A0A8R2M2W2</accession>
<proteinExistence type="predicted"/>
<evidence type="ECO:0000256" key="2">
    <source>
        <dbReference type="ARBA" id="ARBA00022454"/>
    </source>
</evidence>
<dbReference type="GO" id="GO:0005634">
    <property type="term" value="C:nucleus"/>
    <property type="evidence" value="ECO:0007669"/>
    <property type="project" value="InterPro"/>
</dbReference>
<keyword evidence="2" id="KW-0158">Chromosome</keyword>
<dbReference type="SMART" id="SM00317">
    <property type="entry name" value="SET"/>
    <property type="match status" value="1"/>
</dbReference>
<feature type="region of interest" description="Disordered" evidence="6">
    <location>
        <begin position="676"/>
        <end position="721"/>
    </location>
</feature>
<dbReference type="PROSITE" id="PS50867">
    <property type="entry name" value="PRE_SET"/>
    <property type="match status" value="1"/>
</dbReference>
<dbReference type="RefSeq" id="XP_037872045.1">
    <property type="nucleotide sequence ID" value="XM_038016117.2"/>
</dbReference>
<dbReference type="GO" id="GO:0046974">
    <property type="term" value="F:histone H3K9 methyltransferase activity"/>
    <property type="evidence" value="ECO:0007669"/>
    <property type="project" value="TreeGrafter"/>
</dbReference>
<dbReference type="InterPro" id="IPR007728">
    <property type="entry name" value="Pre-SET_dom"/>
</dbReference>
<dbReference type="Pfam" id="PF00856">
    <property type="entry name" value="SET"/>
    <property type="match status" value="1"/>
</dbReference>
<feature type="compositionally biased region" description="Acidic residues" evidence="6">
    <location>
        <begin position="191"/>
        <end position="202"/>
    </location>
</feature>
<feature type="repeat" description="ANK" evidence="5">
    <location>
        <begin position="747"/>
        <end position="779"/>
    </location>
</feature>
<organism evidence="9 10">
    <name type="scientific">Bombyx mori</name>
    <name type="common">Silk moth</name>
    <dbReference type="NCBI Taxonomy" id="7091"/>
    <lineage>
        <taxon>Eukaryota</taxon>
        <taxon>Metazoa</taxon>
        <taxon>Ecdysozoa</taxon>
        <taxon>Arthropoda</taxon>
        <taxon>Hexapoda</taxon>
        <taxon>Insecta</taxon>
        <taxon>Pterygota</taxon>
        <taxon>Neoptera</taxon>
        <taxon>Endopterygota</taxon>
        <taxon>Lepidoptera</taxon>
        <taxon>Glossata</taxon>
        <taxon>Ditrysia</taxon>
        <taxon>Bombycoidea</taxon>
        <taxon>Bombycidae</taxon>
        <taxon>Bombycinae</taxon>
        <taxon>Bombyx</taxon>
    </lineage>
</organism>
<feature type="compositionally biased region" description="Basic and acidic residues" evidence="6">
    <location>
        <begin position="325"/>
        <end position="334"/>
    </location>
</feature>
<feature type="repeat" description="ANK" evidence="5">
    <location>
        <begin position="847"/>
        <end position="879"/>
    </location>
</feature>
<protein>
    <recommendedName>
        <fullName evidence="11">Histone-lysine N-methyltransferase EHMT2</fullName>
    </recommendedName>
</protein>
<dbReference type="PROSITE" id="PS50280">
    <property type="entry name" value="SET"/>
    <property type="match status" value="1"/>
</dbReference>
<dbReference type="PANTHER" id="PTHR46307:SF4">
    <property type="entry name" value="G9A, ISOFORM B"/>
    <property type="match status" value="1"/>
</dbReference>
<evidence type="ECO:0000256" key="5">
    <source>
        <dbReference type="PROSITE-ProRule" id="PRU00023"/>
    </source>
</evidence>
<feature type="compositionally biased region" description="Basic and acidic residues" evidence="6">
    <location>
        <begin position="63"/>
        <end position="73"/>
    </location>
</feature>
<keyword evidence="10" id="KW-1185">Reference proteome</keyword>
<feature type="region of interest" description="Disordered" evidence="6">
    <location>
        <begin position="49"/>
        <end position="371"/>
    </location>
</feature>
<dbReference type="InterPro" id="IPR043550">
    <property type="entry name" value="EHMT1/EHMT2"/>
</dbReference>
<evidence type="ECO:0000256" key="4">
    <source>
        <dbReference type="ARBA" id="ARBA00022691"/>
    </source>
</evidence>
<keyword evidence="3" id="KW-0808">Transferase</keyword>
<dbReference type="Gene3D" id="1.25.40.20">
    <property type="entry name" value="Ankyrin repeat-containing domain"/>
    <property type="match status" value="2"/>
</dbReference>
<dbReference type="SMART" id="SM00248">
    <property type="entry name" value="ANK"/>
    <property type="match status" value="5"/>
</dbReference>
<dbReference type="InterPro" id="IPR002110">
    <property type="entry name" value="Ankyrin_rpt"/>
</dbReference>
<sequence length="1197" mass="131309">MNTETEPSPKKKTDKITDNLTVSLEKCDIKKIEKSDEEPKPRIVLTIRSEKSNAKNSNMKVVSTEEKQEEFCPRRSSRTRGKWEWVCDSDTSTSPKKDKSASENDECDILTTKRSTSRRNKDSDNVVANAIARKEKMYDIITPQRSTRRQKAKPVEEVAHETVDKGVRTRRSARPDPVEPDTKNKGKDAEQDVIEIGTDDDTLSQSSDMKLKHLCELGLKAINPEEEEDEDYVDGRDSEDMDDEEEEDDELDDDTEVITKLLEADEEEADSGSDEEYCCSTEASPSEQPRRSRRLCNSYIDSDSSPPVDDEKVPRRRSTRRTKAHYTESNERSDRPKRKRIRSACAEDASDEEMQEVKAEPADAEEGSEAACPLEDSTVVAMCMCEEPSNVYAAPEDLTEPVFCQAIEMLDGVRVGCSHLARRDPDGAHAALLRAGPRAPYLLACTLHASQLTSHMCCAACGLFCTQGIFYQCSKNHLFHVECSLSTNDAQSAVGCPHCGVYSYRWLPANTDCHSVKLTMTCSNKRIFLPEQREQCTPAHLSFLSKTKEAKIEPIIPEDLLPSPPLDLELLSKRPVSAEDEEEALQELCDAILARENVNNLLTKIAAVCDVDRAVASEAGGSCAHAAARGGHAAALHALHAAAAALDRRDRRARTPLVVAVSALVDKSVKKIEDIKKDERDSTEEMEVDHEKDEENEKPEAEAEHSDGEEKATLGAVEREKPNDEDLMRVIRYLIAAGCDLNAADSEGMTALHIAAQHGDAAVCGALLSAGAEVDARDQGGWTPLVWAVENDYADVVRLLLREGADALSVDKEGNSAVHWCAAAGSSRALPLLAAAAPAAAHAHNAHLDTPLHVAARQGHYSCVVILLARGAKTDVANSSGELPIDVATDPSRRAISLSMQMNLAVTEKLGQRNVLSFDISNGCEMYPIPCVNEVDSTPLPDDFVYVTSHVMPTQIPIDNTIQTMQGCTCKEGSCSSESCACCVLSVRRWARAGRLPPNFPHHDPPVLFECNATCACNKKKCTNNLVGKLSSRGATFVRTEVYRCAGGAGWGLRAREAVPRGAPLALYCGELLASAVADTRPTDHYMFSLDLKPDLLEQCADKTQLCIDAASYGSAARFMNHSCEASAAAVRVFTRHRDLRLPLVVLFATRDIHPGEPLTFDYGDKFWAIKAKWMRCECGAPDCRYPVKGGTNNDSN</sequence>
<dbReference type="GO" id="GO:0000785">
    <property type="term" value="C:chromatin"/>
    <property type="evidence" value="ECO:0007669"/>
    <property type="project" value="TreeGrafter"/>
</dbReference>
<dbReference type="InterPro" id="IPR046341">
    <property type="entry name" value="SET_dom_sf"/>
</dbReference>
<feature type="compositionally biased region" description="Basic residues" evidence="6">
    <location>
        <begin position="314"/>
        <end position="324"/>
    </location>
</feature>
<evidence type="ECO:0000256" key="1">
    <source>
        <dbReference type="ARBA" id="ARBA00004286"/>
    </source>
</evidence>
<feature type="domain" description="Pre-SET" evidence="8">
    <location>
        <begin position="966"/>
        <end position="1030"/>
    </location>
</feature>
<dbReference type="InterPro" id="IPR047762">
    <property type="entry name" value="EHMT_CRR"/>
</dbReference>
<reference evidence="9" key="2">
    <citation type="submission" date="2022-06" db="UniProtKB">
        <authorList>
            <consortium name="EnsemblMetazoa"/>
        </authorList>
    </citation>
    <scope>IDENTIFICATION</scope>
    <source>
        <strain evidence="9">p50T (Dazao)</strain>
    </source>
</reference>
<dbReference type="GO" id="GO:0000122">
    <property type="term" value="P:negative regulation of transcription by RNA polymerase II"/>
    <property type="evidence" value="ECO:0007669"/>
    <property type="project" value="TreeGrafter"/>
</dbReference>
<dbReference type="SUPFAM" id="SSF82199">
    <property type="entry name" value="SET domain"/>
    <property type="match status" value="1"/>
</dbReference>
<feature type="domain" description="SET" evidence="7">
    <location>
        <begin position="1038"/>
        <end position="1164"/>
    </location>
</feature>
<dbReference type="PANTHER" id="PTHR46307">
    <property type="entry name" value="G9A, ISOFORM B"/>
    <property type="match status" value="1"/>
</dbReference>
<feature type="repeat" description="ANK" evidence="5">
    <location>
        <begin position="780"/>
        <end position="812"/>
    </location>
</feature>
<feature type="compositionally biased region" description="Basic and acidic residues" evidence="6">
    <location>
        <begin position="689"/>
        <end position="721"/>
    </location>
</feature>